<dbReference type="GO" id="GO:0003697">
    <property type="term" value="F:single-stranded DNA binding"/>
    <property type="evidence" value="ECO:0007669"/>
    <property type="project" value="UniProtKB-UniRule"/>
</dbReference>
<keyword evidence="11 12" id="KW-0742">SOS response</keyword>
<dbReference type="HAMAP" id="MF_00365">
    <property type="entry name" value="RecF"/>
    <property type="match status" value="1"/>
</dbReference>
<evidence type="ECO:0000259" key="14">
    <source>
        <dbReference type="Pfam" id="PF02463"/>
    </source>
</evidence>
<protein>
    <recommendedName>
        <fullName evidence="3 12">DNA replication and repair protein RecF</fullName>
    </recommendedName>
</protein>
<keyword evidence="8 12" id="KW-0067">ATP-binding</keyword>
<dbReference type="GO" id="GO:0005524">
    <property type="term" value="F:ATP binding"/>
    <property type="evidence" value="ECO:0007669"/>
    <property type="project" value="UniProtKB-UniRule"/>
</dbReference>
<dbReference type="InterPro" id="IPR018078">
    <property type="entry name" value="DNA-binding_RecF_CS"/>
</dbReference>
<keyword evidence="6 12" id="KW-0547">Nucleotide-binding</keyword>
<comment type="subcellular location">
    <subcellularLocation>
        <location evidence="1 12 13">Cytoplasm</location>
    </subcellularLocation>
</comment>
<comment type="caution">
    <text evidence="15">The sequence shown here is derived from an EMBL/GenBank/DDBJ whole genome shotgun (WGS) entry which is preliminary data.</text>
</comment>
<feature type="binding site" evidence="12">
    <location>
        <begin position="30"/>
        <end position="37"/>
    </location>
    <ligand>
        <name>ATP</name>
        <dbReference type="ChEBI" id="CHEBI:30616"/>
    </ligand>
</feature>
<dbReference type="InterPro" id="IPR003395">
    <property type="entry name" value="RecF/RecN/SMC_N"/>
</dbReference>
<organism evidence="15 16">
    <name type="scientific">Anaerotruncus colihominis</name>
    <dbReference type="NCBI Taxonomy" id="169435"/>
    <lineage>
        <taxon>Bacteria</taxon>
        <taxon>Bacillati</taxon>
        <taxon>Bacillota</taxon>
        <taxon>Clostridia</taxon>
        <taxon>Eubacteriales</taxon>
        <taxon>Oscillospiraceae</taxon>
        <taxon>Anaerotruncus</taxon>
    </lineage>
</organism>
<feature type="domain" description="RecF/RecN/SMC N-terminal" evidence="14">
    <location>
        <begin position="2"/>
        <end position="339"/>
    </location>
</feature>
<reference evidence="15 16" key="1">
    <citation type="submission" date="2018-08" db="EMBL/GenBank/DDBJ databases">
        <title>Murine metabolic-syndrome-specific gut microbial biobank.</title>
        <authorList>
            <person name="Liu C."/>
        </authorList>
    </citation>
    <scope>NUCLEOTIDE SEQUENCE [LARGE SCALE GENOMIC DNA]</scope>
    <source>
        <strain evidence="15 16">28</strain>
    </source>
</reference>
<dbReference type="PANTHER" id="PTHR32182:SF0">
    <property type="entry name" value="DNA REPLICATION AND REPAIR PROTEIN RECF"/>
    <property type="match status" value="1"/>
</dbReference>
<keyword evidence="9 12" id="KW-0238">DNA-binding</keyword>
<dbReference type="GO" id="GO:0000731">
    <property type="term" value="P:DNA synthesis involved in DNA repair"/>
    <property type="evidence" value="ECO:0007669"/>
    <property type="project" value="TreeGrafter"/>
</dbReference>
<dbReference type="NCBIfam" id="TIGR00611">
    <property type="entry name" value="recf"/>
    <property type="match status" value="1"/>
</dbReference>
<dbReference type="InterPro" id="IPR042174">
    <property type="entry name" value="RecF_2"/>
</dbReference>
<dbReference type="PROSITE" id="PS00618">
    <property type="entry name" value="RECF_2"/>
    <property type="match status" value="1"/>
</dbReference>
<dbReference type="SUPFAM" id="SSF52540">
    <property type="entry name" value="P-loop containing nucleoside triphosphate hydrolases"/>
    <property type="match status" value="1"/>
</dbReference>
<dbReference type="PANTHER" id="PTHR32182">
    <property type="entry name" value="DNA REPLICATION AND REPAIR PROTEIN RECF"/>
    <property type="match status" value="1"/>
</dbReference>
<dbReference type="GO" id="GO:0009432">
    <property type="term" value="P:SOS response"/>
    <property type="evidence" value="ECO:0007669"/>
    <property type="project" value="UniProtKB-UniRule"/>
</dbReference>
<evidence type="ECO:0000256" key="5">
    <source>
        <dbReference type="ARBA" id="ARBA00022705"/>
    </source>
</evidence>
<evidence type="ECO:0000256" key="11">
    <source>
        <dbReference type="ARBA" id="ARBA00023236"/>
    </source>
</evidence>
<dbReference type="GO" id="GO:0006260">
    <property type="term" value="P:DNA replication"/>
    <property type="evidence" value="ECO:0007669"/>
    <property type="project" value="UniProtKB-UniRule"/>
</dbReference>
<evidence type="ECO:0000256" key="2">
    <source>
        <dbReference type="ARBA" id="ARBA00008016"/>
    </source>
</evidence>
<evidence type="ECO:0000256" key="1">
    <source>
        <dbReference type="ARBA" id="ARBA00004496"/>
    </source>
</evidence>
<accession>A0A845QHY0</accession>
<dbReference type="CDD" id="cd03242">
    <property type="entry name" value="ABC_RecF"/>
    <property type="match status" value="1"/>
</dbReference>
<evidence type="ECO:0000256" key="3">
    <source>
        <dbReference type="ARBA" id="ARBA00020170"/>
    </source>
</evidence>
<dbReference type="GO" id="GO:0006302">
    <property type="term" value="P:double-strand break repair"/>
    <property type="evidence" value="ECO:0007669"/>
    <property type="project" value="TreeGrafter"/>
</dbReference>
<evidence type="ECO:0000256" key="4">
    <source>
        <dbReference type="ARBA" id="ARBA00022490"/>
    </source>
</evidence>
<dbReference type="AlphaFoldDB" id="A0A845QHY0"/>
<evidence type="ECO:0000256" key="10">
    <source>
        <dbReference type="ARBA" id="ARBA00023204"/>
    </source>
</evidence>
<evidence type="ECO:0000256" key="9">
    <source>
        <dbReference type="ARBA" id="ARBA00023125"/>
    </source>
</evidence>
<dbReference type="Gene3D" id="3.40.50.300">
    <property type="entry name" value="P-loop containing nucleotide triphosphate hydrolases"/>
    <property type="match status" value="1"/>
</dbReference>
<evidence type="ECO:0000313" key="15">
    <source>
        <dbReference type="EMBL" id="NBH60711.1"/>
    </source>
</evidence>
<evidence type="ECO:0000256" key="8">
    <source>
        <dbReference type="ARBA" id="ARBA00022840"/>
    </source>
</evidence>
<sequence length="365" mass="42554">MYIKNIELTNFRNYNHLKVDFNKNVNLFLGNNAQGKTNLLESIYITSIGRSFRTNKDSDLVKFDQSIAKVKVEAEKEVFDTSVEITIKKDAKKSIKKDGINIKRTSELLENILIVIFSPEDLKIVKDEPEKRRKFIDRELCQIQPLYYDSLTNYKKTLVQRNTYLKEENIDNSILDLWDTQLAHYGARIIHIREKFIKKISNFSGKIHSSITNGKESLFLEYNPNVAYMESLEDLEGFFYDEIKKAFKNDFRQRTTTKGPHKDDISFYVNGIDMRSFGSQGQQRTCALSLKLAELNLIKEETEEDAILLLDDVMSELDIERQEYLIKTLKNNQLFITTTDISGEILKSFPEAKVIYIEKGEMREN</sequence>
<keyword evidence="4 12" id="KW-0963">Cytoplasm</keyword>
<keyword evidence="16" id="KW-1185">Reference proteome</keyword>
<dbReference type="EMBL" id="QXWK01000004">
    <property type="protein sequence ID" value="NBH60711.1"/>
    <property type="molecule type" value="Genomic_DNA"/>
</dbReference>
<dbReference type="GO" id="GO:0005737">
    <property type="term" value="C:cytoplasm"/>
    <property type="evidence" value="ECO:0007669"/>
    <property type="project" value="UniProtKB-SubCell"/>
</dbReference>
<evidence type="ECO:0000313" key="16">
    <source>
        <dbReference type="Proteomes" id="UP000446866"/>
    </source>
</evidence>
<keyword evidence="7 12" id="KW-0227">DNA damage</keyword>
<evidence type="ECO:0000256" key="12">
    <source>
        <dbReference type="HAMAP-Rule" id="MF_00365"/>
    </source>
</evidence>
<evidence type="ECO:0000256" key="13">
    <source>
        <dbReference type="RuleBase" id="RU000578"/>
    </source>
</evidence>
<comment type="similarity">
    <text evidence="2 12 13">Belongs to the RecF family.</text>
</comment>
<dbReference type="InterPro" id="IPR027417">
    <property type="entry name" value="P-loop_NTPase"/>
</dbReference>
<gene>
    <name evidence="12 15" type="primary">recF</name>
    <name evidence="15" type="ORF">D0435_03355</name>
</gene>
<keyword evidence="10 12" id="KW-0234">DNA repair</keyword>
<evidence type="ECO:0000256" key="7">
    <source>
        <dbReference type="ARBA" id="ARBA00022763"/>
    </source>
</evidence>
<dbReference type="InterPro" id="IPR001238">
    <property type="entry name" value="DNA-binding_RecF"/>
</dbReference>
<dbReference type="Pfam" id="PF02463">
    <property type="entry name" value="SMC_N"/>
    <property type="match status" value="1"/>
</dbReference>
<comment type="function">
    <text evidence="12 13">The RecF protein is involved in DNA metabolism; it is required for DNA replication and normal SOS inducibility. RecF binds preferentially to single-stranded, linear DNA. It also seems to bind ATP.</text>
</comment>
<evidence type="ECO:0000256" key="6">
    <source>
        <dbReference type="ARBA" id="ARBA00022741"/>
    </source>
</evidence>
<proteinExistence type="inferred from homology"/>
<dbReference type="RefSeq" id="WP_160201009.1">
    <property type="nucleotide sequence ID" value="NZ_QXWK01000004.1"/>
</dbReference>
<dbReference type="PROSITE" id="PS00617">
    <property type="entry name" value="RECF_1"/>
    <property type="match status" value="1"/>
</dbReference>
<name>A0A845QHY0_9FIRM</name>
<dbReference type="Gene3D" id="1.20.1050.90">
    <property type="entry name" value="RecF/RecN/SMC, N-terminal domain"/>
    <property type="match status" value="1"/>
</dbReference>
<keyword evidence="5 12" id="KW-0235">DNA replication</keyword>
<dbReference type="Proteomes" id="UP000446866">
    <property type="component" value="Unassembled WGS sequence"/>
</dbReference>